<protein>
    <submittedName>
        <fullName evidence="2">Uncharacterized protein</fullName>
    </submittedName>
</protein>
<proteinExistence type="predicted"/>
<dbReference type="EMBL" id="BMDD01000003">
    <property type="protein sequence ID" value="GGH79357.1"/>
    <property type="molecule type" value="Genomic_DNA"/>
</dbReference>
<organism evidence="2 3">
    <name type="scientific">Saccharibacillus endophyticus</name>
    <dbReference type="NCBI Taxonomy" id="2060666"/>
    <lineage>
        <taxon>Bacteria</taxon>
        <taxon>Bacillati</taxon>
        <taxon>Bacillota</taxon>
        <taxon>Bacilli</taxon>
        <taxon>Bacillales</taxon>
        <taxon>Paenibacillaceae</taxon>
        <taxon>Saccharibacillus</taxon>
    </lineage>
</organism>
<evidence type="ECO:0000313" key="2">
    <source>
        <dbReference type="EMBL" id="GGH79357.1"/>
    </source>
</evidence>
<name>A0ABQ1ZWK0_9BACL</name>
<reference evidence="3" key="1">
    <citation type="journal article" date="2019" name="Int. J. Syst. Evol. Microbiol.">
        <title>The Global Catalogue of Microorganisms (GCM) 10K type strain sequencing project: providing services to taxonomists for standard genome sequencing and annotation.</title>
        <authorList>
            <consortium name="The Broad Institute Genomics Platform"/>
            <consortium name="The Broad Institute Genome Sequencing Center for Infectious Disease"/>
            <person name="Wu L."/>
            <person name="Ma J."/>
        </authorList>
    </citation>
    <scope>NUCLEOTIDE SEQUENCE [LARGE SCALE GENOMIC DNA]</scope>
    <source>
        <strain evidence="3">CCM 8702</strain>
    </source>
</reference>
<sequence length="57" mass="6241">MVVSCKQLRVVRNREALICGEAWGGCDAKRASQRQKAPNKSELSVVEKAGLSKRIQG</sequence>
<keyword evidence="3" id="KW-1185">Reference proteome</keyword>
<comment type="caution">
    <text evidence="2">The sequence shown here is derived from an EMBL/GenBank/DDBJ whole genome shotgun (WGS) entry which is preliminary data.</text>
</comment>
<evidence type="ECO:0000313" key="3">
    <source>
        <dbReference type="Proteomes" id="UP000605427"/>
    </source>
</evidence>
<dbReference type="Proteomes" id="UP000605427">
    <property type="component" value="Unassembled WGS sequence"/>
</dbReference>
<evidence type="ECO:0000256" key="1">
    <source>
        <dbReference type="SAM" id="MobiDB-lite"/>
    </source>
</evidence>
<feature type="region of interest" description="Disordered" evidence="1">
    <location>
        <begin position="30"/>
        <end position="57"/>
    </location>
</feature>
<gene>
    <name evidence="2" type="ORF">GCM10007362_26030</name>
</gene>
<accession>A0ABQ1ZWK0</accession>